<dbReference type="Pfam" id="PF03548">
    <property type="entry name" value="LolA"/>
    <property type="match status" value="1"/>
</dbReference>
<proteinExistence type="predicted"/>
<dbReference type="RefSeq" id="WP_079701555.1">
    <property type="nucleotide sequence ID" value="NZ_FUYR01000001.1"/>
</dbReference>
<dbReference type="STRING" id="572036.SAMN05661099_1037"/>
<dbReference type="AlphaFoldDB" id="A0A1T5AU98"/>
<dbReference type="Gene3D" id="2.50.20.10">
    <property type="entry name" value="Lipoprotein localisation LolA/LolB/LppX"/>
    <property type="match status" value="1"/>
</dbReference>
<reference evidence="4" key="1">
    <citation type="submission" date="2017-02" db="EMBL/GenBank/DDBJ databases">
        <authorList>
            <person name="Varghese N."/>
            <person name="Submissions S."/>
        </authorList>
    </citation>
    <scope>NUCLEOTIDE SEQUENCE [LARGE SCALE GENOMIC DNA]</scope>
    <source>
        <strain evidence="4">DSM 22385</strain>
    </source>
</reference>
<accession>A0A1T5AU98</accession>
<dbReference type="PANTHER" id="PTHR35869:SF1">
    <property type="entry name" value="OUTER-MEMBRANE LIPOPROTEIN CARRIER PROTEIN"/>
    <property type="match status" value="1"/>
</dbReference>
<keyword evidence="4" id="KW-1185">Reference proteome</keyword>
<dbReference type="OrthoDB" id="9810685at2"/>
<evidence type="ECO:0000313" key="3">
    <source>
        <dbReference type="EMBL" id="SKB38574.1"/>
    </source>
</evidence>
<dbReference type="Proteomes" id="UP000189981">
    <property type="component" value="Unassembled WGS sequence"/>
</dbReference>
<keyword evidence="3" id="KW-0449">Lipoprotein</keyword>
<evidence type="ECO:0000313" key="4">
    <source>
        <dbReference type="Proteomes" id="UP000189981"/>
    </source>
</evidence>
<sequence length="217" mass="24523">MKKVVICAFVVLGSAMNLMAQSEVKAKAILAEVSKKYRAYDVIKTDFSYTLENPQAKIKETQAGTLFVRSKANKYKIILKGQELISDGKNQWTYLKADKEVQLSEVDNNAEGLNPAKIFTIYEKGFKSLYTNDTKAANGRIVHNIDLTPTDSKRTFFKVRLQIDKLNKQIANAVIFDKNGNKYTYSIKTFTPNIKVPESTFAFDAKKYPGVEVVDLR</sequence>
<dbReference type="CDD" id="cd16325">
    <property type="entry name" value="LolA"/>
    <property type="match status" value="1"/>
</dbReference>
<feature type="signal peptide" evidence="2">
    <location>
        <begin position="1"/>
        <end position="20"/>
    </location>
</feature>
<protein>
    <submittedName>
        <fullName evidence="3">Outer membrane lipoprotein-sorting protein</fullName>
    </submittedName>
</protein>
<name>A0A1T5AU98_9SPHI</name>
<keyword evidence="1 2" id="KW-0732">Signal</keyword>
<dbReference type="PANTHER" id="PTHR35869">
    <property type="entry name" value="OUTER-MEMBRANE LIPOPROTEIN CARRIER PROTEIN"/>
    <property type="match status" value="1"/>
</dbReference>
<feature type="chain" id="PRO_5013318596" evidence="2">
    <location>
        <begin position="21"/>
        <end position="217"/>
    </location>
</feature>
<dbReference type="InterPro" id="IPR029046">
    <property type="entry name" value="LolA/LolB/LppX"/>
</dbReference>
<evidence type="ECO:0000256" key="2">
    <source>
        <dbReference type="SAM" id="SignalP"/>
    </source>
</evidence>
<organism evidence="3 4">
    <name type="scientific">Daejeonella lutea</name>
    <dbReference type="NCBI Taxonomy" id="572036"/>
    <lineage>
        <taxon>Bacteria</taxon>
        <taxon>Pseudomonadati</taxon>
        <taxon>Bacteroidota</taxon>
        <taxon>Sphingobacteriia</taxon>
        <taxon>Sphingobacteriales</taxon>
        <taxon>Sphingobacteriaceae</taxon>
        <taxon>Daejeonella</taxon>
    </lineage>
</organism>
<dbReference type="EMBL" id="FUYR01000001">
    <property type="protein sequence ID" value="SKB38574.1"/>
    <property type="molecule type" value="Genomic_DNA"/>
</dbReference>
<gene>
    <name evidence="3" type="ORF">SAMN05661099_1037</name>
</gene>
<dbReference type="SUPFAM" id="SSF89392">
    <property type="entry name" value="Prokaryotic lipoproteins and lipoprotein localization factors"/>
    <property type="match status" value="1"/>
</dbReference>
<evidence type="ECO:0000256" key="1">
    <source>
        <dbReference type="ARBA" id="ARBA00022729"/>
    </source>
</evidence>
<dbReference type="InterPro" id="IPR004564">
    <property type="entry name" value="OM_lipoprot_carrier_LolA-like"/>
</dbReference>